<comment type="caution">
    <text evidence="3">The sequence shown here is derived from an EMBL/GenBank/DDBJ whole genome shotgun (WGS) entry which is preliminary data.</text>
</comment>
<dbReference type="PANTHER" id="PTHR31223">
    <property type="entry name" value="LOG FAMILY PROTEIN YJL055W"/>
    <property type="match status" value="1"/>
</dbReference>
<dbReference type="InterPro" id="IPR031100">
    <property type="entry name" value="LOG_fam"/>
</dbReference>
<accession>A0A1F8B5L8</accession>
<sequence length="210" mass="23976">MLASATRPTHSPEPDIISFRTSKMRIGITLTSSLDVDQKYIDLTEKVASTIASKNYGIVYGGTDYGMMRKLAETYKKSGGRDLCGVFAKDLMEVTKNYKKFSSLDEEHVVDTVEERKRKIISLSDAYLILPGGYGTLEEIGSIVGGQANKLYSKPIAFLNYEGFYDYLFKFLDEVFNKRFSRIQKDELFFISDNLEEVMVYFREYSSKNL</sequence>
<keyword evidence="2" id="KW-0378">Hydrolase</keyword>
<name>A0A1F8B5L8_9BACT</name>
<dbReference type="Pfam" id="PF03641">
    <property type="entry name" value="Lysine_decarbox"/>
    <property type="match status" value="1"/>
</dbReference>
<gene>
    <name evidence="3" type="ORF">A3A75_01820</name>
</gene>
<dbReference type="PANTHER" id="PTHR31223:SF70">
    <property type="entry name" value="LOG FAMILY PROTEIN YJL055W"/>
    <property type="match status" value="1"/>
</dbReference>
<dbReference type="STRING" id="1802516.A3A75_01820"/>
<dbReference type="SUPFAM" id="SSF102405">
    <property type="entry name" value="MCP/YpsA-like"/>
    <property type="match status" value="1"/>
</dbReference>
<comment type="similarity">
    <text evidence="1 2">Belongs to the LOG family.</text>
</comment>
<evidence type="ECO:0000313" key="3">
    <source>
        <dbReference type="EMBL" id="OGM59326.1"/>
    </source>
</evidence>
<proteinExistence type="inferred from homology"/>
<dbReference type="Proteomes" id="UP000179018">
    <property type="component" value="Unassembled WGS sequence"/>
</dbReference>
<feature type="non-terminal residue" evidence="3">
    <location>
        <position position="210"/>
    </location>
</feature>
<organism evidence="3 4">
    <name type="scientific">Candidatus Woesebacteria bacterium RIFCSPLOWO2_01_FULL_39_10</name>
    <dbReference type="NCBI Taxonomy" id="1802516"/>
    <lineage>
        <taxon>Bacteria</taxon>
        <taxon>Candidatus Woeseibacteriota</taxon>
    </lineage>
</organism>
<reference evidence="3 4" key="1">
    <citation type="journal article" date="2016" name="Nat. Commun.">
        <title>Thousands of microbial genomes shed light on interconnected biogeochemical processes in an aquifer system.</title>
        <authorList>
            <person name="Anantharaman K."/>
            <person name="Brown C.T."/>
            <person name="Hug L.A."/>
            <person name="Sharon I."/>
            <person name="Castelle C.J."/>
            <person name="Probst A.J."/>
            <person name="Thomas B.C."/>
            <person name="Singh A."/>
            <person name="Wilkins M.J."/>
            <person name="Karaoz U."/>
            <person name="Brodie E.L."/>
            <person name="Williams K.H."/>
            <person name="Hubbard S.S."/>
            <person name="Banfield J.F."/>
        </authorList>
    </citation>
    <scope>NUCLEOTIDE SEQUENCE [LARGE SCALE GENOMIC DNA]</scope>
</reference>
<protein>
    <recommendedName>
        <fullName evidence="2">Cytokinin riboside 5'-monophosphate phosphoribohydrolase</fullName>
        <ecNumber evidence="2">3.2.2.n1</ecNumber>
    </recommendedName>
</protein>
<dbReference type="Gene3D" id="3.40.50.450">
    <property type="match status" value="1"/>
</dbReference>
<dbReference type="NCBIfam" id="TIGR00730">
    <property type="entry name" value="Rossman fold protein, TIGR00730 family"/>
    <property type="match status" value="1"/>
</dbReference>
<evidence type="ECO:0000313" key="4">
    <source>
        <dbReference type="Proteomes" id="UP000179018"/>
    </source>
</evidence>
<keyword evidence="2" id="KW-0203">Cytokinin biosynthesis</keyword>
<dbReference type="EC" id="3.2.2.n1" evidence="2"/>
<dbReference type="AlphaFoldDB" id="A0A1F8B5L8"/>
<dbReference type="GO" id="GO:0016799">
    <property type="term" value="F:hydrolase activity, hydrolyzing N-glycosyl compounds"/>
    <property type="evidence" value="ECO:0007669"/>
    <property type="project" value="TreeGrafter"/>
</dbReference>
<dbReference type="GO" id="GO:0009691">
    <property type="term" value="P:cytokinin biosynthetic process"/>
    <property type="evidence" value="ECO:0007669"/>
    <property type="project" value="UniProtKB-UniRule"/>
</dbReference>
<evidence type="ECO:0000256" key="2">
    <source>
        <dbReference type="RuleBase" id="RU363015"/>
    </source>
</evidence>
<dbReference type="InterPro" id="IPR005269">
    <property type="entry name" value="LOG"/>
</dbReference>
<dbReference type="GO" id="GO:0005829">
    <property type="term" value="C:cytosol"/>
    <property type="evidence" value="ECO:0007669"/>
    <property type="project" value="TreeGrafter"/>
</dbReference>
<evidence type="ECO:0000256" key="1">
    <source>
        <dbReference type="ARBA" id="ARBA00006763"/>
    </source>
</evidence>
<dbReference type="EMBL" id="MGHC01000023">
    <property type="protein sequence ID" value="OGM59326.1"/>
    <property type="molecule type" value="Genomic_DNA"/>
</dbReference>